<name>A0AAE9YCD6_9ACTN</name>
<dbReference type="InterPro" id="IPR032465">
    <property type="entry name" value="ACMSD"/>
</dbReference>
<dbReference type="KEGG" id="ima:PO878_07680"/>
<dbReference type="GO" id="GO:0019748">
    <property type="term" value="P:secondary metabolic process"/>
    <property type="evidence" value="ECO:0007669"/>
    <property type="project" value="TreeGrafter"/>
</dbReference>
<evidence type="ECO:0000313" key="3">
    <source>
        <dbReference type="EMBL" id="WCO68608.1"/>
    </source>
</evidence>
<reference evidence="3" key="1">
    <citation type="submission" date="2023-01" db="EMBL/GenBank/DDBJ databases">
        <title>The diversity of Class Acidimicrobiia in South China Sea sediment environments and the proposal of Iamia marina sp. nov., a novel species of the genus Iamia.</title>
        <authorList>
            <person name="He Y."/>
            <person name="Tian X."/>
        </authorList>
    </citation>
    <scope>NUCLEOTIDE SEQUENCE</scope>
    <source>
        <strain evidence="3">DSM 19957</strain>
    </source>
</reference>
<dbReference type="AlphaFoldDB" id="A0AAE9YCD6"/>
<dbReference type="GO" id="GO:0016831">
    <property type="term" value="F:carboxy-lyase activity"/>
    <property type="evidence" value="ECO:0007669"/>
    <property type="project" value="InterPro"/>
</dbReference>
<dbReference type="SUPFAM" id="SSF51556">
    <property type="entry name" value="Metallo-dependent hydrolases"/>
    <property type="match status" value="1"/>
</dbReference>
<gene>
    <name evidence="3" type="ORF">PO878_07680</name>
</gene>
<protein>
    <submittedName>
        <fullName evidence="3">Amidohydrolase family protein</fullName>
    </submittedName>
</protein>
<evidence type="ECO:0000256" key="1">
    <source>
        <dbReference type="ARBA" id="ARBA00023239"/>
    </source>
</evidence>
<dbReference type="GO" id="GO:0016787">
    <property type="term" value="F:hydrolase activity"/>
    <property type="evidence" value="ECO:0007669"/>
    <property type="project" value="InterPro"/>
</dbReference>
<dbReference type="InterPro" id="IPR006680">
    <property type="entry name" value="Amidohydro-rel"/>
</dbReference>
<dbReference type="EMBL" id="CP116942">
    <property type="protein sequence ID" value="WCO68608.1"/>
    <property type="molecule type" value="Genomic_DNA"/>
</dbReference>
<accession>A0AAE9YCD6</accession>
<evidence type="ECO:0000259" key="2">
    <source>
        <dbReference type="Pfam" id="PF04909"/>
    </source>
</evidence>
<keyword evidence="4" id="KW-1185">Reference proteome</keyword>
<keyword evidence="1" id="KW-0456">Lyase</keyword>
<dbReference type="InterPro" id="IPR032466">
    <property type="entry name" value="Metal_Hydrolase"/>
</dbReference>
<dbReference type="PANTHER" id="PTHR21240">
    <property type="entry name" value="2-AMINO-3-CARBOXYLMUCONATE-6-SEMIALDEHYDE DECARBOXYLASE"/>
    <property type="match status" value="1"/>
</dbReference>
<dbReference type="Pfam" id="PF04909">
    <property type="entry name" value="Amidohydro_2"/>
    <property type="match status" value="1"/>
</dbReference>
<dbReference type="GO" id="GO:0005737">
    <property type="term" value="C:cytoplasm"/>
    <property type="evidence" value="ECO:0007669"/>
    <property type="project" value="TreeGrafter"/>
</dbReference>
<evidence type="ECO:0000313" key="4">
    <source>
        <dbReference type="Proteomes" id="UP001216390"/>
    </source>
</evidence>
<dbReference type="RefSeq" id="WP_272738124.1">
    <property type="nucleotide sequence ID" value="NZ_CP116942.1"/>
</dbReference>
<sequence>MTTLSDPLVDEGATAAEELGYRPFDADNHYYEALDAFSRHLDPALGTRVFQWATIDGRTYPVLGGRVFRGVRNATFDPVAKPGVLADYFRGNPHGDDPIALLRQHEPIRDEYRDRDARVATLDRHGLERAWLFPTLGMIYEEPLRHDVDAVTALFTAFNRWVEEDWGFAHQDRLFAAPYITLADVDWACAELEHALDRGARTVVMRPAAPTTRLGPRSPASAEFDPFWARVAEAGITVVVHAGDSGYTAHGYAPDTGFSTDFGAMTTPIRMLHLERPIEDFLASLVCENLFHRFPGLRIASVENGSGFLPGLFHRLEVTARKIAGWWPEDPVETFRRHVWINPFWEDQVDDVIELMGADRVLFGSDWPHIEALPRPLDYLRDVAHLDPADQRRILHDNVAELTELRPA</sequence>
<dbReference type="Gene3D" id="3.20.20.140">
    <property type="entry name" value="Metal-dependent hydrolases"/>
    <property type="match status" value="1"/>
</dbReference>
<feature type="domain" description="Amidohydrolase-related" evidence="2">
    <location>
        <begin position="147"/>
        <end position="401"/>
    </location>
</feature>
<organism evidence="3 4">
    <name type="scientific">Iamia majanohamensis</name>
    <dbReference type="NCBI Taxonomy" id="467976"/>
    <lineage>
        <taxon>Bacteria</taxon>
        <taxon>Bacillati</taxon>
        <taxon>Actinomycetota</taxon>
        <taxon>Acidimicrobiia</taxon>
        <taxon>Acidimicrobiales</taxon>
        <taxon>Iamiaceae</taxon>
        <taxon>Iamia</taxon>
    </lineage>
</organism>
<dbReference type="PANTHER" id="PTHR21240:SF28">
    <property type="entry name" value="ISO-OROTATE DECARBOXYLASE (EUROFUNG)"/>
    <property type="match status" value="1"/>
</dbReference>
<dbReference type="Proteomes" id="UP001216390">
    <property type="component" value="Chromosome"/>
</dbReference>
<proteinExistence type="predicted"/>